<accession>A0ABV7NHJ1</accession>
<gene>
    <name evidence="8" type="ORF">ACFOKF_17345</name>
</gene>
<keyword evidence="5" id="KW-0653">Protein transport</keyword>
<keyword evidence="5" id="KW-0813">Transport</keyword>
<organism evidence="8 9">
    <name type="scientific">Sphingobium rhizovicinum</name>
    <dbReference type="NCBI Taxonomy" id="432308"/>
    <lineage>
        <taxon>Bacteria</taxon>
        <taxon>Pseudomonadati</taxon>
        <taxon>Pseudomonadota</taxon>
        <taxon>Alphaproteobacteria</taxon>
        <taxon>Sphingomonadales</taxon>
        <taxon>Sphingomonadaceae</taxon>
        <taxon>Sphingobium</taxon>
    </lineage>
</organism>
<feature type="region of interest" description="Disordered" evidence="6">
    <location>
        <begin position="1"/>
        <end position="21"/>
    </location>
</feature>
<dbReference type="EMBL" id="JBHRVU010000004">
    <property type="protein sequence ID" value="MFC3442941.1"/>
    <property type="molecule type" value="Genomic_DNA"/>
</dbReference>
<dbReference type="InterPro" id="IPR003538">
    <property type="entry name" value="TonB"/>
</dbReference>
<comment type="function">
    <text evidence="5">Interacts with outer membrane receptor proteins that carry out high-affinity binding and energy dependent uptake into the periplasmic space of specific substrates. It could act to transduce energy from the cytoplasmic membrane to specific energy-requiring processes in the outer membrane, resulting in the release into the periplasm of ligands bound by these outer membrane proteins.</text>
</comment>
<dbReference type="PRINTS" id="PR01374">
    <property type="entry name" value="TONBPROTEIN"/>
</dbReference>
<dbReference type="SUPFAM" id="SSF74653">
    <property type="entry name" value="TolA/TonB C-terminal domain"/>
    <property type="match status" value="1"/>
</dbReference>
<feature type="domain" description="TonB C-terminal" evidence="7">
    <location>
        <begin position="135"/>
        <end position="227"/>
    </location>
</feature>
<evidence type="ECO:0000256" key="4">
    <source>
        <dbReference type="ARBA" id="ARBA00023136"/>
    </source>
</evidence>
<keyword evidence="4 5" id="KW-0472">Membrane</keyword>
<reference evidence="9" key="1">
    <citation type="journal article" date="2019" name="Int. J. Syst. Evol. Microbiol.">
        <title>The Global Catalogue of Microorganisms (GCM) 10K type strain sequencing project: providing services to taxonomists for standard genome sequencing and annotation.</title>
        <authorList>
            <consortium name="The Broad Institute Genomics Platform"/>
            <consortium name="The Broad Institute Genome Sequencing Center for Infectious Disease"/>
            <person name="Wu L."/>
            <person name="Ma J."/>
        </authorList>
    </citation>
    <scope>NUCLEOTIDE SEQUENCE [LARGE SCALE GENOMIC DNA]</scope>
    <source>
        <strain evidence="9">CCM 7491</strain>
    </source>
</reference>
<evidence type="ECO:0000313" key="9">
    <source>
        <dbReference type="Proteomes" id="UP001595681"/>
    </source>
</evidence>
<keyword evidence="5" id="KW-0735">Signal-anchor</keyword>
<evidence type="ECO:0000256" key="6">
    <source>
        <dbReference type="SAM" id="MobiDB-lite"/>
    </source>
</evidence>
<evidence type="ECO:0000259" key="7">
    <source>
        <dbReference type="PROSITE" id="PS52015"/>
    </source>
</evidence>
<keyword evidence="5" id="KW-0997">Cell inner membrane</keyword>
<feature type="compositionally biased region" description="Pro residues" evidence="6">
    <location>
        <begin position="61"/>
        <end position="70"/>
    </location>
</feature>
<evidence type="ECO:0000313" key="8">
    <source>
        <dbReference type="EMBL" id="MFC3442941.1"/>
    </source>
</evidence>
<evidence type="ECO:0000256" key="5">
    <source>
        <dbReference type="RuleBase" id="RU362123"/>
    </source>
</evidence>
<comment type="caution">
    <text evidence="8">The sequence shown here is derived from an EMBL/GenBank/DDBJ whole genome shotgun (WGS) entry which is preliminary data.</text>
</comment>
<sequence>MALQTRSGNEGARYGAARKSPLGLGGTVAVHAIVVGAFLLIPKEVIQTVISDPLTTYPVTEDPPPPPEPIEQPQTDPKIETRPEPQRPTTTDPFIPLPKGDPALTGSTKSGTGVDPVPTIPLPPIDPPRPPVLTEPSIDPRAMGAFQPDYPGAMIRQGMEGAVTVRVTISAEGRVATIEKISATDESFWIATQRHAMRKWRFRPATRDGVAITSTKVLTVRFTLTER</sequence>
<dbReference type="InterPro" id="IPR037682">
    <property type="entry name" value="TonB_C"/>
</dbReference>
<name>A0ABV7NHJ1_9SPHN</name>
<keyword evidence="2 5" id="KW-0812">Transmembrane</keyword>
<proteinExistence type="inferred from homology"/>
<comment type="subcellular location">
    <subcellularLocation>
        <location evidence="5">Cell inner membrane</location>
        <topology evidence="5">Single-pass membrane protein</topology>
        <orientation evidence="5">Periplasmic side</orientation>
    </subcellularLocation>
    <subcellularLocation>
        <location evidence="1">Membrane</location>
        <topology evidence="1">Single-pass membrane protein</topology>
    </subcellularLocation>
</comment>
<dbReference type="Gene3D" id="3.30.2420.10">
    <property type="entry name" value="TonB"/>
    <property type="match status" value="1"/>
</dbReference>
<feature type="transmembrane region" description="Helical" evidence="5">
    <location>
        <begin position="21"/>
        <end position="41"/>
    </location>
</feature>
<comment type="similarity">
    <text evidence="5">Belongs to the TonB family.</text>
</comment>
<dbReference type="PROSITE" id="PS52015">
    <property type="entry name" value="TONB_CTD"/>
    <property type="match status" value="1"/>
</dbReference>
<feature type="region of interest" description="Disordered" evidence="6">
    <location>
        <begin position="56"/>
        <end position="130"/>
    </location>
</feature>
<evidence type="ECO:0000256" key="2">
    <source>
        <dbReference type="ARBA" id="ARBA00022692"/>
    </source>
</evidence>
<dbReference type="InterPro" id="IPR006260">
    <property type="entry name" value="TonB/TolA_C"/>
</dbReference>
<keyword evidence="9" id="KW-1185">Reference proteome</keyword>
<evidence type="ECO:0000256" key="1">
    <source>
        <dbReference type="ARBA" id="ARBA00004167"/>
    </source>
</evidence>
<dbReference type="Proteomes" id="UP001595681">
    <property type="component" value="Unassembled WGS sequence"/>
</dbReference>
<evidence type="ECO:0000256" key="3">
    <source>
        <dbReference type="ARBA" id="ARBA00022989"/>
    </source>
</evidence>
<feature type="compositionally biased region" description="Pro residues" evidence="6">
    <location>
        <begin position="118"/>
        <end position="130"/>
    </location>
</feature>
<protein>
    <recommendedName>
        <fullName evidence="5">Protein TonB</fullName>
    </recommendedName>
</protein>
<keyword evidence="5" id="KW-1003">Cell membrane</keyword>
<keyword evidence="3 5" id="KW-1133">Transmembrane helix</keyword>
<dbReference type="NCBIfam" id="TIGR01352">
    <property type="entry name" value="tonB_Cterm"/>
    <property type="match status" value="1"/>
</dbReference>
<dbReference type="RefSeq" id="WP_380797248.1">
    <property type="nucleotide sequence ID" value="NZ_JBHRVU010000004.1"/>
</dbReference>
<dbReference type="Pfam" id="PF03544">
    <property type="entry name" value="TonB_C"/>
    <property type="match status" value="1"/>
</dbReference>